<evidence type="ECO:0000313" key="1">
    <source>
        <dbReference type="EMBL" id="NMW31961.1"/>
    </source>
</evidence>
<dbReference type="AlphaFoldDB" id="A0A848QE96"/>
<reference evidence="1 2" key="1">
    <citation type="submission" date="2020-04" db="EMBL/GenBank/DDBJ databases">
        <authorList>
            <person name="Liu A."/>
        </authorList>
    </citation>
    <scope>NUCLEOTIDE SEQUENCE [LARGE SCALE GENOMIC DNA]</scope>
    <source>
        <strain evidence="1 2">RZ02</strain>
    </source>
</reference>
<evidence type="ECO:0000313" key="2">
    <source>
        <dbReference type="Proteomes" id="UP000561181"/>
    </source>
</evidence>
<keyword evidence="2" id="KW-1185">Reference proteome</keyword>
<accession>A0A848QE96</accession>
<sequence length="84" mass="9306">MNREVFLSLLALDSYNRGYGQNVLLNNGDSTTNQNEIGRFLGSAQVVEQRITSEAQAAGFYAIAYEWQGETIISYRGTKGTTVH</sequence>
<dbReference type="Proteomes" id="UP000561181">
    <property type="component" value="Unassembled WGS sequence"/>
</dbReference>
<proteinExistence type="predicted"/>
<name>A0A848QE96_9SPHN</name>
<organism evidence="1 2">
    <name type="scientific">Pontixanthobacter rizhaonensis</name>
    <dbReference type="NCBI Taxonomy" id="2730337"/>
    <lineage>
        <taxon>Bacteria</taxon>
        <taxon>Pseudomonadati</taxon>
        <taxon>Pseudomonadota</taxon>
        <taxon>Alphaproteobacteria</taxon>
        <taxon>Sphingomonadales</taxon>
        <taxon>Erythrobacteraceae</taxon>
        <taxon>Pontixanthobacter</taxon>
    </lineage>
</organism>
<protein>
    <submittedName>
        <fullName evidence="1">Uncharacterized protein</fullName>
    </submittedName>
</protein>
<dbReference type="RefSeq" id="WP_170011939.1">
    <property type="nucleotide sequence ID" value="NZ_JABCRE010000002.1"/>
</dbReference>
<dbReference type="EMBL" id="JABCRE010000002">
    <property type="protein sequence ID" value="NMW31961.1"/>
    <property type="molecule type" value="Genomic_DNA"/>
</dbReference>
<comment type="caution">
    <text evidence="1">The sequence shown here is derived from an EMBL/GenBank/DDBJ whole genome shotgun (WGS) entry which is preliminary data.</text>
</comment>
<gene>
    <name evidence="1" type="ORF">HKD42_07805</name>
</gene>